<feature type="compositionally biased region" description="Polar residues" evidence="4">
    <location>
        <begin position="203"/>
        <end position="212"/>
    </location>
</feature>
<evidence type="ECO:0000256" key="2">
    <source>
        <dbReference type="ARBA" id="ARBA00023163"/>
    </source>
</evidence>
<dbReference type="GO" id="GO:0006355">
    <property type="term" value="P:regulation of DNA-templated transcription"/>
    <property type="evidence" value="ECO:0007669"/>
    <property type="project" value="TreeGrafter"/>
</dbReference>
<accession>A0AA47P932</accession>
<keyword evidence="6" id="KW-1185">Reference proteome</keyword>
<feature type="region of interest" description="Disordered" evidence="4">
    <location>
        <begin position="335"/>
        <end position="428"/>
    </location>
</feature>
<evidence type="ECO:0000256" key="3">
    <source>
        <dbReference type="ARBA" id="ARBA00023242"/>
    </source>
</evidence>
<keyword evidence="2" id="KW-0804">Transcription</keyword>
<keyword evidence="1" id="KW-0805">Transcription regulation</keyword>
<evidence type="ECO:0000256" key="1">
    <source>
        <dbReference type="ARBA" id="ARBA00023015"/>
    </source>
</evidence>
<evidence type="ECO:0000313" key="5">
    <source>
        <dbReference type="EMBL" id="KAK0155566.1"/>
    </source>
</evidence>
<evidence type="ECO:0000256" key="4">
    <source>
        <dbReference type="SAM" id="MobiDB-lite"/>
    </source>
</evidence>
<feature type="region of interest" description="Disordered" evidence="4">
    <location>
        <begin position="170"/>
        <end position="219"/>
    </location>
</feature>
<comment type="caution">
    <text evidence="5">The sequence shown here is derived from an EMBL/GenBank/DDBJ whole genome shotgun (WGS) entry which is preliminary data.</text>
</comment>
<protein>
    <submittedName>
        <fullName evidence="5">GON-4-like protein</fullName>
    </submittedName>
</protein>
<dbReference type="PANTHER" id="PTHR16088:SF3">
    <property type="entry name" value="GON-4-LIKE PROTEIN"/>
    <property type="match status" value="1"/>
</dbReference>
<keyword evidence="3" id="KW-0539">Nucleus</keyword>
<dbReference type="EMBL" id="JAOPHQ010000283">
    <property type="protein sequence ID" value="KAK0155566.1"/>
    <property type="molecule type" value="Genomic_DNA"/>
</dbReference>
<organism evidence="5 6">
    <name type="scientific">Merluccius polli</name>
    <name type="common">Benguela hake</name>
    <name type="synonym">Merluccius cadenati</name>
    <dbReference type="NCBI Taxonomy" id="89951"/>
    <lineage>
        <taxon>Eukaryota</taxon>
        <taxon>Metazoa</taxon>
        <taxon>Chordata</taxon>
        <taxon>Craniata</taxon>
        <taxon>Vertebrata</taxon>
        <taxon>Euteleostomi</taxon>
        <taxon>Actinopterygii</taxon>
        <taxon>Neopterygii</taxon>
        <taxon>Teleostei</taxon>
        <taxon>Neoteleostei</taxon>
        <taxon>Acanthomorphata</taxon>
        <taxon>Zeiogadaria</taxon>
        <taxon>Gadariae</taxon>
        <taxon>Gadiformes</taxon>
        <taxon>Gadoidei</taxon>
        <taxon>Merlucciidae</taxon>
        <taxon>Merluccius</taxon>
    </lineage>
</organism>
<reference evidence="5" key="1">
    <citation type="journal article" date="2023" name="Front. Mar. Sci.">
        <title>A new Merluccius polli reference genome to investigate the effects of global change in West African waters.</title>
        <authorList>
            <person name="Mateo J.L."/>
            <person name="Blanco-Fernandez C."/>
            <person name="Garcia-Vazquez E."/>
            <person name="Machado-Schiaffino G."/>
        </authorList>
    </citation>
    <scope>NUCLEOTIDE SEQUENCE</scope>
    <source>
        <strain evidence="5">C29</strain>
        <tissue evidence="5">Fin</tissue>
    </source>
</reference>
<proteinExistence type="predicted"/>
<dbReference type="GO" id="GO:0005634">
    <property type="term" value="C:nucleus"/>
    <property type="evidence" value="ECO:0007669"/>
    <property type="project" value="TreeGrafter"/>
</dbReference>
<dbReference type="GO" id="GO:0003712">
    <property type="term" value="F:transcription coregulator activity"/>
    <property type="evidence" value="ECO:0007669"/>
    <property type="project" value="TreeGrafter"/>
</dbReference>
<dbReference type="PANTHER" id="PTHR16088">
    <property type="entry name" value="YY1 ASSOCIATED PROTEIN-RELATED"/>
    <property type="match status" value="1"/>
</dbReference>
<name>A0AA47P932_MERPO</name>
<evidence type="ECO:0000313" key="6">
    <source>
        <dbReference type="Proteomes" id="UP001174136"/>
    </source>
</evidence>
<dbReference type="Proteomes" id="UP001174136">
    <property type="component" value="Unassembled WGS sequence"/>
</dbReference>
<gene>
    <name evidence="5" type="primary">GON4L_2</name>
    <name evidence="5" type="ORF">N1851_002045</name>
</gene>
<dbReference type="AlphaFoldDB" id="A0AA47P932"/>
<dbReference type="InterPro" id="IPR052435">
    <property type="entry name" value="YY1-Transcr_Regul"/>
</dbReference>
<sequence length="428" mass="49175">MSNINSLIALGLRNFSGTLDPYQLISSYLVLKKPWKLRRRVWEMSGAKAPANNPIKVFRESEVLPAMPLACKAAGPTEECAPVQRETSSMPEWLKKSQPVIQKAMLSSSEASYPSWLPRETQLRLHPSQPPTVTKQHPHPIKPKQHFSLAHSTRLPPLITANRQSISQQPCMSASTPSLPAIRPSTPMEQETTPSLPAIRPSTPIQQETPQTPVHRDILTPHTPVQRDNVLVKTSHTADQSTQPAYQMAPLAIVFPVLNHSPLLPALPLVNQTNPLYAFLLAPSFHCVLLDPMSFLIIVFSLSSPHCAVPQHPQPVEEERRGEEEERCILEEQGRRGMREEERRGMKEEERRDMKEEEKRGMKEEERRNMEEEERRNMEEERRGMKEQERKREEVMMGRVEEREMRVETKMERKMDRGGERRKMTLTI</sequence>